<dbReference type="SUPFAM" id="SSF46689">
    <property type="entry name" value="Homeodomain-like"/>
    <property type="match status" value="1"/>
</dbReference>
<dbReference type="PROSITE" id="PS50977">
    <property type="entry name" value="HTH_TETR_2"/>
    <property type="match status" value="1"/>
</dbReference>
<dbReference type="InterPro" id="IPR009057">
    <property type="entry name" value="Homeodomain-like_sf"/>
</dbReference>
<evidence type="ECO:0000256" key="2">
    <source>
        <dbReference type="PROSITE-ProRule" id="PRU00335"/>
    </source>
</evidence>
<dbReference type="RefSeq" id="WP_146811934.1">
    <property type="nucleotide sequence ID" value="NZ_BJXX01000175.1"/>
</dbReference>
<dbReference type="PANTHER" id="PTHR43479:SF23">
    <property type="entry name" value="HTH TETR-TYPE DOMAIN-CONTAINING PROTEIN"/>
    <property type="match status" value="1"/>
</dbReference>
<evidence type="ECO:0000259" key="3">
    <source>
        <dbReference type="PROSITE" id="PS50977"/>
    </source>
</evidence>
<proteinExistence type="predicted"/>
<gene>
    <name evidence="4" type="ORF">ADA01nite_37550</name>
</gene>
<dbReference type="EMBL" id="BJXX01000175">
    <property type="protein sequence ID" value="GEN36295.1"/>
    <property type="molecule type" value="Genomic_DNA"/>
</dbReference>
<name>A0A511VBJ3_9BACL</name>
<dbReference type="PANTHER" id="PTHR43479">
    <property type="entry name" value="ACREF/ENVCD OPERON REPRESSOR-RELATED"/>
    <property type="match status" value="1"/>
</dbReference>
<dbReference type="InterPro" id="IPR039532">
    <property type="entry name" value="TetR_C_Firmicutes"/>
</dbReference>
<dbReference type="Pfam" id="PF14278">
    <property type="entry name" value="TetR_C_8"/>
    <property type="match status" value="1"/>
</dbReference>
<accession>A0A511VBJ3</accession>
<feature type="domain" description="HTH tetR-type" evidence="3">
    <location>
        <begin position="13"/>
        <end position="73"/>
    </location>
</feature>
<keyword evidence="1 2" id="KW-0238">DNA-binding</keyword>
<keyword evidence="5" id="KW-1185">Reference proteome</keyword>
<protein>
    <submittedName>
        <fullName evidence="4">TetR family transcriptional regulator</fullName>
    </submittedName>
</protein>
<dbReference type="Pfam" id="PF00440">
    <property type="entry name" value="TetR_N"/>
    <property type="match status" value="1"/>
</dbReference>
<dbReference type="InterPro" id="IPR001647">
    <property type="entry name" value="HTH_TetR"/>
</dbReference>
<dbReference type="OrthoDB" id="9810250at2"/>
<dbReference type="GO" id="GO:0003677">
    <property type="term" value="F:DNA binding"/>
    <property type="evidence" value="ECO:0007669"/>
    <property type="project" value="UniProtKB-UniRule"/>
</dbReference>
<dbReference type="Gene3D" id="1.10.357.10">
    <property type="entry name" value="Tetracycline Repressor, domain 2"/>
    <property type="match status" value="1"/>
</dbReference>
<evidence type="ECO:0000313" key="4">
    <source>
        <dbReference type="EMBL" id="GEN36295.1"/>
    </source>
</evidence>
<sequence length="203" mass="24150">MSQMKATQDRRINRTRQSIQEAVMFLISEKDFDEVSVTDITECANINRSTFYSHYQDKYDLLNKIVEEKLLSLTKRLRDNITHENKYKANFDVPDPFFEALFNHVAQNEEFYRIMFTRLQPAFFIDKMREAIRECYYTQFSLMRMKQKPVVPSDILLDYISSSIIGVVVKWLEGTIGYKPQYMALQLTRLFILGVYKTMEKID</sequence>
<dbReference type="InterPro" id="IPR050624">
    <property type="entry name" value="HTH-type_Tx_Regulator"/>
</dbReference>
<dbReference type="AlphaFoldDB" id="A0A511VBJ3"/>
<evidence type="ECO:0000256" key="1">
    <source>
        <dbReference type="ARBA" id="ARBA00023125"/>
    </source>
</evidence>
<organism evidence="4 5">
    <name type="scientific">Aneurinibacillus danicus</name>
    <dbReference type="NCBI Taxonomy" id="267746"/>
    <lineage>
        <taxon>Bacteria</taxon>
        <taxon>Bacillati</taxon>
        <taxon>Bacillota</taxon>
        <taxon>Bacilli</taxon>
        <taxon>Bacillales</taxon>
        <taxon>Paenibacillaceae</taxon>
        <taxon>Aneurinibacillus group</taxon>
        <taxon>Aneurinibacillus</taxon>
    </lineage>
</organism>
<comment type="caution">
    <text evidence="4">The sequence shown here is derived from an EMBL/GenBank/DDBJ whole genome shotgun (WGS) entry which is preliminary data.</text>
</comment>
<evidence type="ECO:0000313" key="5">
    <source>
        <dbReference type="Proteomes" id="UP000321157"/>
    </source>
</evidence>
<dbReference type="Proteomes" id="UP000321157">
    <property type="component" value="Unassembled WGS sequence"/>
</dbReference>
<feature type="DNA-binding region" description="H-T-H motif" evidence="2">
    <location>
        <begin position="36"/>
        <end position="55"/>
    </location>
</feature>
<reference evidence="4 5" key="1">
    <citation type="submission" date="2019-07" db="EMBL/GenBank/DDBJ databases">
        <title>Whole genome shotgun sequence of Aneurinibacillus danicus NBRC 102444.</title>
        <authorList>
            <person name="Hosoyama A."/>
            <person name="Uohara A."/>
            <person name="Ohji S."/>
            <person name="Ichikawa N."/>
        </authorList>
    </citation>
    <scope>NUCLEOTIDE SEQUENCE [LARGE SCALE GENOMIC DNA]</scope>
    <source>
        <strain evidence="4 5">NBRC 102444</strain>
    </source>
</reference>